<dbReference type="SUPFAM" id="SSF56112">
    <property type="entry name" value="Protein kinase-like (PK-like)"/>
    <property type="match status" value="1"/>
</dbReference>
<sequence length="291" mass="33060">MENLRLNNDDFFRLVLDKLFLTYPDLEINPNPIGHGGMKTVYQAFDKSLKKNLVIKIIKFTSDDGEKRTKREIDILKLLSSRYFPVILDTQIVKIGQQEIFIILESFVTGKTLREINKSGLAFEEAVIIGKELLEALALVHQKKLVHRDVKPENIMITENGELVLLDFGIARDLTDDSITSDLAIFGPMTIGYAAPEQVANKKKLISERTDLFSWAVVLYELLTGTNPIVQGEVSKERILQKTLKLSPDSVDFNNIPEELKYVIKKNLSPVVHKRSSSALEILDFLKRKGY</sequence>
<dbReference type="EMBL" id="SSXN01000012">
    <property type="protein sequence ID" value="TII04395.1"/>
    <property type="molecule type" value="Genomic_DNA"/>
</dbReference>
<dbReference type="AlphaFoldDB" id="A0A4V4RZC1"/>
<organism evidence="2 3">
    <name type="scientific">Streptococcus suis</name>
    <dbReference type="NCBI Taxonomy" id="1307"/>
    <lineage>
        <taxon>Bacteria</taxon>
        <taxon>Bacillati</taxon>
        <taxon>Bacillota</taxon>
        <taxon>Bacilli</taxon>
        <taxon>Lactobacillales</taxon>
        <taxon>Streptococcaceae</taxon>
        <taxon>Streptococcus</taxon>
    </lineage>
</organism>
<dbReference type="GO" id="GO:0005524">
    <property type="term" value="F:ATP binding"/>
    <property type="evidence" value="ECO:0007669"/>
    <property type="project" value="InterPro"/>
</dbReference>
<name>A0A4V4RZC1_STRSU</name>
<accession>A0A4V4RZC1</accession>
<dbReference type="RefSeq" id="WP_136671747.1">
    <property type="nucleotide sequence ID" value="NZ_CP185354.1"/>
</dbReference>
<keyword evidence="2" id="KW-0418">Kinase</keyword>
<evidence type="ECO:0000313" key="3">
    <source>
        <dbReference type="Proteomes" id="UP000305785"/>
    </source>
</evidence>
<keyword evidence="2" id="KW-0723">Serine/threonine-protein kinase</keyword>
<dbReference type="PROSITE" id="PS00108">
    <property type="entry name" value="PROTEIN_KINASE_ST"/>
    <property type="match status" value="1"/>
</dbReference>
<gene>
    <name evidence="2" type="ORF">FAJ36_08360</name>
</gene>
<evidence type="ECO:0000313" key="2">
    <source>
        <dbReference type="EMBL" id="TII04395.1"/>
    </source>
</evidence>
<dbReference type="Proteomes" id="UP000305785">
    <property type="component" value="Unassembled WGS sequence"/>
</dbReference>
<dbReference type="PROSITE" id="PS50011">
    <property type="entry name" value="PROTEIN_KINASE_DOM"/>
    <property type="match status" value="1"/>
</dbReference>
<dbReference type="InterPro" id="IPR011009">
    <property type="entry name" value="Kinase-like_dom_sf"/>
</dbReference>
<dbReference type="InterPro" id="IPR000719">
    <property type="entry name" value="Prot_kinase_dom"/>
</dbReference>
<evidence type="ECO:0000259" key="1">
    <source>
        <dbReference type="PROSITE" id="PS50011"/>
    </source>
</evidence>
<comment type="caution">
    <text evidence="2">The sequence shown here is derived from an EMBL/GenBank/DDBJ whole genome shotgun (WGS) entry which is preliminary data.</text>
</comment>
<dbReference type="InterPro" id="IPR008271">
    <property type="entry name" value="Ser/Thr_kinase_AS"/>
</dbReference>
<dbReference type="PANTHER" id="PTHR24347">
    <property type="entry name" value="SERINE/THREONINE-PROTEIN KINASE"/>
    <property type="match status" value="1"/>
</dbReference>
<dbReference type="CDD" id="cd14014">
    <property type="entry name" value="STKc_PknB_like"/>
    <property type="match status" value="1"/>
</dbReference>
<dbReference type="Gene3D" id="1.10.510.10">
    <property type="entry name" value="Transferase(Phosphotransferase) domain 1"/>
    <property type="match status" value="1"/>
</dbReference>
<dbReference type="GO" id="GO:0004674">
    <property type="term" value="F:protein serine/threonine kinase activity"/>
    <property type="evidence" value="ECO:0007669"/>
    <property type="project" value="UniProtKB-KW"/>
</dbReference>
<keyword evidence="2" id="KW-0808">Transferase</keyword>
<dbReference type="SMART" id="SM00220">
    <property type="entry name" value="S_TKc"/>
    <property type="match status" value="1"/>
</dbReference>
<reference evidence="2 3" key="1">
    <citation type="submission" date="2019-04" db="EMBL/GenBank/DDBJ databases">
        <title>Genome analysis of Streptococcus suis strain WUSS330.</title>
        <authorList>
            <person name="Chen H."/>
            <person name="Gao X."/>
            <person name="Wu Z."/>
        </authorList>
    </citation>
    <scope>NUCLEOTIDE SEQUENCE [LARGE SCALE GENOMIC DNA]</scope>
    <source>
        <strain evidence="2 3">WUSS330</strain>
    </source>
</reference>
<proteinExistence type="predicted"/>
<protein>
    <submittedName>
        <fullName evidence="2">Serine/threonine protein kinase</fullName>
    </submittedName>
</protein>
<dbReference type="Pfam" id="PF00069">
    <property type="entry name" value="Pkinase"/>
    <property type="match status" value="1"/>
</dbReference>
<feature type="domain" description="Protein kinase" evidence="1">
    <location>
        <begin position="27"/>
        <end position="286"/>
    </location>
</feature>